<dbReference type="SUPFAM" id="SSF50965">
    <property type="entry name" value="Galactose oxidase, central domain"/>
    <property type="match status" value="1"/>
</dbReference>
<reference evidence="4 5" key="1">
    <citation type="submission" date="2023-11" db="EMBL/GenBank/DDBJ databases">
        <title>First isolation, identification, and characterization of non-pathogenic Epilithonimonas ginsengisoli isolated from diseased farmed rainbow trout (Oncorhynchus mykiss) in Chile.</title>
        <authorList>
            <person name="Miranda C.D."/>
            <person name="Irgang R."/>
            <person name="Concha C."/>
            <person name="Rojas R."/>
            <person name="Avendano R."/>
        </authorList>
    </citation>
    <scope>NUCLEOTIDE SEQUENCE [LARGE SCALE GENOMIC DNA]</scope>
    <source>
        <strain evidence="4 5">FP99</strain>
    </source>
</reference>
<evidence type="ECO:0000256" key="1">
    <source>
        <dbReference type="ARBA" id="ARBA00022729"/>
    </source>
</evidence>
<comment type="caution">
    <text evidence="4">The sequence shown here is derived from an EMBL/GenBank/DDBJ whole genome shotgun (WGS) entry which is preliminary data.</text>
</comment>
<dbReference type="Pfam" id="PF18962">
    <property type="entry name" value="Por_Secre_tail"/>
    <property type="match status" value="1"/>
</dbReference>
<accession>A0ABU4JCS7</accession>
<keyword evidence="1 2" id="KW-0732">Signal</keyword>
<sequence length="939" mass="106444">MKYFFTFLISLFSIPLFSQNVNADVFEINYQTGINGKNLFKYKDKIIFTGDNINGKDNVIWAYDFSTKKSFPVKEIVTGWSSLFSSSPWFSELNDKVYFTIVNSPNNELWTTDATTNGTYRVFEFPQDTSVFEMKSCDNNILYIKTSKGLYVSDGTTAGTKIIPEIKSEIAPGIEYHKNHLVFAAKNPNFSNEMWASVGNETFRILDAETNGILYIYHDAYGYNVGDKFIFYAMNANSSKEGLWSFDINSKKATFIYPAKNFTGGVLLNDKLVYKASNSQSTDNLWATDGTSQNTISLNTQKGFTSFSVHDIMMKNGNYAYFFPHINNYSNRLWRTDGTLQGTSATDVLVDNYAPNIDKSFPLNKNLVIRNATYNKHWLLDESENLIPITDKMDDGVEEAGKVIFPFTNRKYGREFFQYSFNSQSIVLFHDGKHSSGSNPKSFNINSDNKLIFTAGNAENGNEFYSLEDKNSQPQLIKDFDYNGDFSYGIPNGTLFKVGNYYYQKPTSYTKTLAKTDGTFENTKALVLTGNDNIDESSSFGNLKDNTLIFTTYSSDVGRTIKVWKTENSGTELSLLKELPTSGTRYGFTQTILYNGFVYFMAENADNKLEVWRTDGTTENTTLAPFTIPDTGNNNNIPVLLTVFDNKILINKDYRLWTYDGLTNAVKEIILPTDTPFFTQINVSIKPEVIDGKLYLLSQNGYGTVYKFDDFQNPPVALVSDNRMSYVSEFQKCGNQIYFATGPFENRYNAFWSLNPESNTNNLIFMNDYSNTNRVKDLACVNNYMYYLRENSNKLFRTSGTAQSITTVDVTMDNAEQLAATDSIDDMFLFDGHLYFVATTAESGSELFHIKTDLPTFLSTDNIGSVRHSNVTVSPNPTADHLKIYSKSKINKVEMYDYSGVKIGEYQSDNLDLGKLSKGVYLIKIYTNDFIETKKVIKK</sequence>
<dbReference type="EMBL" id="JAMXLT020000001">
    <property type="protein sequence ID" value="MDW8547450.1"/>
    <property type="molecule type" value="Genomic_DNA"/>
</dbReference>
<feature type="signal peptide" evidence="2">
    <location>
        <begin position="1"/>
        <end position="23"/>
    </location>
</feature>
<feature type="chain" id="PRO_5047219662" evidence="2">
    <location>
        <begin position="24"/>
        <end position="939"/>
    </location>
</feature>
<evidence type="ECO:0000259" key="3">
    <source>
        <dbReference type="Pfam" id="PF18962"/>
    </source>
</evidence>
<evidence type="ECO:0000313" key="5">
    <source>
        <dbReference type="Proteomes" id="UP001204439"/>
    </source>
</evidence>
<evidence type="ECO:0000313" key="4">
    <source>
        <dbReference type="EMBL" id="MDW8547450.1"/>
    </source>
</evidence>
<gene>
    <name evidence="4" type="ORF">NG800_000915</name>
</gene>
<evidence type="ECO:0000256" key="2">
    <source>
        <dbReference type="SAM" id="SignalP"/>
    </source>
</evidence>
<protein>
    <submittedName>
        <fullName evidence="4">T9SS type A sorting domain-containing protein</fullName>
    </submittedName>
</protein>
<feature type="domain" description="Secretion system C-terminal sorting" evidence="3">
    <location>
        <begin position="874"/>
        <end position="937"/>
    </location>
</feature>
<dbReference type="SUPFAM" id="SSF69304">
    <property type="entry name" value="Tricorn protease N-terminal domain"/>
    <property type="match status" value="2"/>
</dbReference>
<dbReference type="InterPro" id="IPR011043">
    <property type="entry name" value="Gal_Oxase/kelch_b-propeller"/>
</dbReference>
<keyword evidence="5" id="KW-1185">Reference proteome</keyword>
<organism evidence="4 5">
    <name type="scientific">Epilithonimonas ginsengisoli</name>
    <dbReference type="NCBI Taxonomy" id="1245592"/>
    <lineage>
        <taxon>Bacteria</taxon>
        <taxon>Pseudomonadati</taxon>
        <taxon>Bacteroidota</taxon>
        <taxon>Flavobacteriia</taxon>
        <taxon>Flavobacteriales</taxon>
        <taxon>Weeksellaceae</taxon>
        <taxon>Chryseobacterium group</taxon>
        <taxon>Epilithonimonas</taxon>
    </lineage>
</organism>
<dbReference type="InterPro" id="IPR026444">
    <property type="entry name" value="Secre_tail"/>
</dbReference>
<dbReference type="NCBIfam" id="TIGR04183">
    <property type="entry name" value="Por_Secre_tail"/>
    <property type="match status" value="1"/>
</dbReference>
<name>A0ABU4JCS7_9FLAO</name>
<proteinExistence type="predicted"/>
<dbReference type="Proteomes" id="UP001204439">
    <property type="component" value="Unassembled WGS sequence"/>
</dbReference>
<dbReference type="RefSeq" id="WP_063971084.1">
    <property type="nucleotide sequence ID" value="NZ_JAMXLT020000001.1"/>
</dbReference>